<proteinExistence type="predicted"/>
<dbReference type="EMBL" id="JQ418525">
    <property type="protein sequence ID" value="AFK89090.1"/>
    <property type="molecule type" value="Genomic_DNA"/>
</dbReference>
<accession>I3W0G3</accession>
<keyword evidence="1" id="KW-0614">Plasmid</keyword>
<organism evidence="1">
    <name type="scientific">Pseudomonas syringae</name>
    <dbReference type="NCBI Taxonomy" id="317"/>
    <lineage>
        <taxon>Bacteria</taxon>
        <taxon>Pseudomonadati</taxon>
        <taxon>Pseudomonadota</taxon>
        <taxon>Gammaproteobacteria</taxon>
        <taxon>Pseudomonadales</taxon>
        <taxon>Pseudomonadaceae</taxon>
        <taxon>Pseudomonas</taxon>
    </lineage>
</organism>
<protein>
    <submittedName>
        <fullName evidence="1">Uncharacterized protein</fullName>
    </submittedName>
</protein>
<sequence>MIDAGIFEFYSRLGNKFWYEELTVLVTNVYKVIITGCANEYVNRATSWRPDINAWIDTC</sequence>
<dbReference type="AlphaFoldDB" id="I3W0G3"/>
<reference evidence="1" key="1">
    <citation type="submission" date="2012-01" db="EMBL/GenBank/DDBJ databases">
        <authorList>
            <person name="Summers A.O."/>
            <person name="Wireman J."/>
        </authorList>
    </citation>
    <scope>NUCLEOTIDE SEQUENCE</scope>
    <source>
        <strain evidence="1">B76</strain>
        <plasmid evidence="1">pB76-81</plasmid>
    </source>
</reference>
<evidence type="ECO:0000313" key="1">
    <source>
        <dbReference type="EMBL" id="AFK89090.1"/>
    </source>
</evidence>
<name>I3W0G3_PSESX</name>
<geneLocation type="plasmid" evidence="1">
    <name>pB76-81</name>
</geneLocation>